<dbReference type="EMBL" id="GHES01043077">
    <property type="protein sequence ID" value="MPA73636.1"/>
    <property type="molecule type" value="Transcribed_RNA"/>
</dbReference>
<gene>
    <name evidence="1" type="ORF">Din_043077</name>
</gene>
<sequence length="131" mass="14470">MTCVPKEPTLKKKKDLIPIQTLPLLLNAMEDEDNHLVVDRAMGTLSTQRGVDLLQQTSLKINLVAALTLHQAAFLWTSPILMATMGVISSGEDKKIKGAVILLIKISPSKILHHSVKFLGGGYWTQPKKCW</sequence>
<name>A0A5B7C022_DAVIN</name>
<evidence type="ECO:0000313" key="1">
    <source>
        <dbReference type="EMBL" id="MPA73636.1"/>
    </source>
</evidence>
<accession>A0A5B7C022</accession>
<organism evidence="1">
    <name type="scientific">Davidia involucrata</name>
    <name type="common">Dove tree</name>
    <dbReference type="NCBI Taxonomy" id="16924"/>
    <lineage>
        <taxon>Eukaryota</taxon>
        <taxon>Viridiplantae</taxon>
        <taxon>Streptophyta</taxon>
        <taxon>Embryophyta</taxon>
        <taxon>Tracheophyta</taxon>
        <taxon>Spermatophyta</taxon>
        <taxon>Magnoliopsida</taxon>
        <taxon>eudicotyledons</taxon>
        <taxon>Gunneridae</taxon>
        <taxon>Pentapetalae</taxon>
        <taxon>asterids</taxon>
        <taxon>Cornales</taxon>
        <taxon>Nyssaceae</taxon>
        <taxon>Davidia</taxon>
    </lineage>
</organism>
<dbReference type="AlphaFoldDB" id="A0A5B7C022"/>
<reference evidence="1" key="1">
    <citation type="submission" date="2019-08" db="EMBL/GenBank/DDBJ databases">
        <title>Reference gene set and small RNA set construction with multiple tissues from Davidia involucrata Baill.</title>
        <authorList>
            <person name="Yang H."/>
            <person name="Zhou C."/>
            <person name="Li G."/>
            <person name="Wang J."/>
            <person name="Gao P."/>
            <person name="Wang M."/>
            <person name="Wang R."/>
            <person name="Zhao Y."/>
        </authorList>
    </citation>
    <scope>NUCLEOTIDE SEQUENCE</scope>
    <source>
        <tissue evidence="1">Mixed with DoveR01_LX</tissue>
    </source>
</reference>
<protein>
    <submittedName>
        <fullName evidence="1">Uncharacterized protein</fullName>
    </submittedName>
</protein>
<proteinExistence type="predicted"/>